<dbReference type="InterPro" id="IPR020891">
    <property type="entry name" value="UPF0758_CS"/>
</dbReference>
<dbReference type="HOGENOM" id="CLU_073529_0_2_12"/>
<name>A0A0E2E2A6_TREDN</name>
<keyword evidence="4" id="KW-0862">Zinc</keyword>
<reference evidence="8" key="1">
    <citation type="submission" date="2012-01" db="EMBL/GenBank/DDBJ databases">
        <title>The Genome Sequence of Treponema denticola H-22.</title>
        <authorList>
            <consortium name="The Broad Institute Genome Sequencing Platform"/>
            <person name="Earl A."/>
            <person name="Ward D."/>
            <person name="Feldgarden M."/>
            <person name="Gevers D."/>
            <person name="Blanton J.M."/>
            <person name="Fenno C.J."/>
            <person name="Baranova O.V."/>
            <person name="Mathney J."/>
            <person name="Dewhirst F.E."/>
            <person name="Izard J."/>
            <person name="Young S.K."/>
            <person name="Zeng Q."/>
            <person name="Gargeya S."/>
            <person name="Fitzgerald M."/>
            <person name="Haas B."/>
            <person name="Abouelleil A."/>
            <person name="Alvarado L."/>
            <person name="Arachchi H.M."/>
            <person name="Berlin A."/>
            <person name="Chapman S.B."/>
            <person name="Gearin G."/>
            <person name="Goldberg J."/>
            <person name="Griggs A."/>
            <person name="Gujja S."/>
            <person name="Hansen M."/>
            <person name="Heiman D."/>
            <person name="Howarth C."/>
            <person name="Larimer J."/>
            <person name="Lui A."/>
            <person name="MacDonald P.J.P."/>
            <person name="McCowen C."/>
            <person name="Montmayeur A."/>
            <person name="Murphy C."/>
            <person name="Neiman D."/>
            <person name="Pearson M."/>
            <person name="Priest M."/>
            <person name="Roberts A."/>
            <person name="Saif S."/>
            <person name="Shea T."/>
            <person name="Sisk P."/>
            <person name="Stolte C."/>
            <person name="Sykes S."/>
            <person name="Wortman J."/>
            <person name="Nusbaum C."/>
            <person name="Birren B."/>
        </authorList>
    </citation>
    <scope>NUCLEOTIDE SEQUENCE [LARGE SCALE GENOMIC DNA]</scope>
    <source>
        <strain evidence="8">H-22</strain>
    </source>
</reference>
<dbReference type="Pfam" id="PF04002">
    <property type="entry name" value="RadC"/>
    <property type="match status" value="1"/>
</dbReference>
<dbReference type="PROSITE" id="PS01302">
    <property type="entry name" value="UPF0758"/>
    <property type="match status" value="1"/>
</dbReference>
<protein>
    <submittedName>
        <fullName evidence="8">DNA repair protein RadC</fullName>
    </submittedName>
</protein>
<evidence type="ECO:0000256" key="6">
    <source>
        <dbReference type="RuleBase" id="RU003797"/>
    </source>
</evidence>
<evidence type="ECO:0000256" key="1">
    <source>
        <dbReference type="ARBA" id="ARBA00022670"/>
    </source>
</evidence>
<evidence type="ECO:0000259" key="7">
    <source>
        <dbReference type="PROSITE" id="PS50249"/>
    </source>
</evidence>
<comment type="caution">
    <text evidence="8">The sequence shown here is derived from an EMBL/GenBank/DDBJ whole genome shotgun (WGS) entry which is preliminary data.</text>
</comment>
<dbReference type="PATRIC" id="fig|999432.5.peg.2441"/>
<feature type="domain" description="MPN" evidence="7">
    <location>
        <begin position="100"/>
        <end position="222"/>
    </location>
</feature>
<evidence type="ECO:0000256" key="2">
    <source>
        <dbReference type="ARBA" id="ARBA00022723"/>
    </source>
</evidence>
<dbReference type="PANTHER" id="PTHR30471:SF3">
    <property type="entry name" value="UPF0758 PROTEIN YEES-RELATED"/>
    <property type="match status" value="1"/>
</dbReference>
<dbReference type="Pfam" id="PF20582">
    <property type="entry name" value="UPF0758_N"/>
    <property type="match status" value="1"/>
</dbReference>
<proteinExistence type="inferred from homology"/>
<evidence type="ECO:0000256" key="5">
    <source>
        <dbReference type="ARBA" id="ARBA00023049"/>
    </source>
</evidence>
<dbReference type="NCBIfam" id="NF000642">
    <property type="entry name" value="PRK00024.1"/>
    <property type="match status" value="1"/>
</dbReference>
<dbReference type="GO" id="GO:0008237">
    <property type="term" value="F:metallopeptidase activity"/>
    <property type="evidence" value="ECO:0007669"/>
    <property type="project" value="UniProtKB-KW"/>
</dbReference>
<dbReference type="NCBIfam" id="TIGR00608">
    <property type="entry name" value="radc"/>
    <property type="match status" value="1"/>
</dbReference>
<dbReference type="PROSITE" id="PS50249">
    <property type="entry name" value="MPN"/>
    <property type="match status" value="1"/>
</dbReference>
<dbReference type="GO" id="GO:0046872">
    <property type="term" value="F:metal ion binding"/>
    <property type="evidence" value="ECO:0007669"/>
    <property type="project" value="UniProtKB-KW"/>
</dbReference>
<keyword evidence="1" id="KW-0645">Protease</keyword>
<evidence type="ECO:0000256" key="3">
    <source>
        <dbReference type="ARBA" id="ARBA00022801"/>
    </source>
</evidence>
<dbReference type="InterPro" id="IPR037518">
    <property type="entry name" value="MPN"/>
</dbReference>
<dbReference type="Gene3D" id="3.40.140.10">
    <property type="entry name" value="Cytidine Deaminase, domain 2"/>
    <property type="match status" value="1"/>
</dbReference>
<dbReference type="InterPro" id="IPR001405">
    <property type="entry name" value="UPF0758"/>
</dbReference>
<organism evidence="8">
    <name type="scientific">Treponema denticola H-22</name>
    <dbReference type="NCBI Taxonomy" id="999432"/>
    <lineage>
        <taxon>Bacteria</taxon>
        <taxon>Pseudomonadati</taxon>
        <taxon>Spirochaetota</taxon>
        <taxon>Spirochaetia</taxon>
        <taxon>Spirochaetales</taxon>
        <taxon>Treponemataceae</taxon>
        <taxon>Treponema</taxon>
    </lineage>
</organism>
<dbReference type="PANTHER" id="PTHR30471">
    <property type="entry name" value="DNA REPAIR PROTEIN RADC"/>
    <property type="match status" value="1"/>
</dbReference>
<accession>A0A0E2E2A6</accession>
<dbReference type="RefSeq" id="WP_002685835.1">
    <property type="nucleotide sequence ID" value="NZ_CM001795.1"/>
</dbReference>
<sequence>MIDYKNSSNTDKPDMRERLLEYGPQNLSDSDLVAILLRTGIKDKPVKELADDIILHIDRARPEKIEGYLRSIRGMGDSKISTVLAALELGRRYYDNKNRTISHPTDVVPLLQHYADRDREHFICVSLNGANEIIATRVVSVGTINRTIVHPREVYSDPLKDRAAAIIAAHNHPSGNLEPSSEDMELTKRIYEAGKILGIKLLDHIILVPNGNFFSFVQSGTRFDI</sequence>
<dbReference type="EMBL" id="AGDV01000021">
    <property type="protein sequence ID" value="EMB30664.1"/>
    <property type="molecule type" value="Genomic_DNA"/>
</dbReference>
<keyword evidence="3" id="KW-0378">Hydrolase</keyword>
<comment type="similarity">
    <text evidence="6">Belongs to the UPF0758 family.</text>
</comment>
<dbReference type="GO" id="GO:0006508">
    <property type="term" value="P:proteolysis"/>
    <property type="evidence" value="ECO:0007669"/>
    <property type="project" value="UniProtKB-KW"/>
</dbReference>
<evidence type="ECO:0000256" key="4">
    <source>
        <dbReference type="ARBA" id="ARBA00022833"/>
    </source>
</evidence>
<dbReference type="InterPro" id="IPR025657">
    <property type="entry name" value="RadC_JAB"/>
</dbReference>
<dbReference type="AlphaFoldDB" id="A0A0E2E2A6"/>
<keyword evidence="2" id="KW-0479">Metal-binding</keyword>
<keyword evidence="5" id="KW-0482">Metalloprotease</keyword>
<dbReference type="InterPro" id="IPR046778">
    <property type="entry name" value="UPF0758_N"/>
</dbReference>
<evidence type="ECO:0000313" key="8">
    <source>
        <dbReference type="EMBL" id="EMB30664.1"/>
    </source>
</evidence>
<gene>
    <name evidence="8" type="ORF">HMPREF9726_02349</name>
</gene>
<dbReference type="CDD" id="cd08071">
    <property type="entry name" value="MPN_DUF2466"/>
    <property type="match status" value="1"/>
</dbReference>
<dbReference type="Proteomes" id="UP000011705">
    <property type="component" value="Chromosome"/>
</dbReference>